<gene>
    <name evidence="1" type="ORF">HMPREF0762_01747</name>
</gene>
<proteinExistence type="predicted"/>
<protein>
    <submittedName>
        <fullName evidence="1">Uncharacterized protein</fullName>
    </submittedName>
</protein>
<reference evidence="1" key="1">
    <citation type="submission" date="2009-10" db="EMBL/GenBank/DDBJ databases">
        <authorList>
            <person name="Weinstock G."/>
            <person name="Sodergren E."/>
            <person name="Clifton S."/>
            <person name="Fulton L."/>
            <person name="Fulton B."/>
            <person name="Courtney L."/>
            <person name="Fronick C."/>
            <person name="Harrison M."/>
            <person name="Strong C."/>
            <person name="Farmer C."/>
            <person name="Delahaunty K."/>
            <person name="Markovic C."/>
            <person name="Hall O."/>
            <person name="Minx P."/>
            <person name="Tomlinson C."/>
            <person name="Mitreva M."/>
            <person name="Nelson J."/>
            <person name="Hou S."/>
            <person name="Wollam A."/>
            <person name="Pepin K.H."/>
            <person name="Johnson M."/>
            <person name="Bhonagiri V."/>
            <person name="Nash W.E."/>
            <person name="Warren W."/>
            <person name="Chinwalla A."/>
            <person name="Mardis E.R."/>
            <person name="Wilson R.K."/>
        </authorList>
    </citation>
    <scope>NUCLEOTIDE SEQUENCE [LARGE SCALE GENOMIC DNA]</scope>
    <source>
        <strain evidence="1">ATCC 700122</strain>
    </source>
</reference>
<evidence type="ECO:0000313" key="2">
    <source>
        <dbReference type="Proteomes" id="UP000006001"/>
    </source>
</evidence>
<dbReference type="STRING" id="649764.HMPREF0762_01747"/>
<comment type="caution">
    <text evidence="1">The sequence shown here is derived from an EMBL/GenBank/DDBJ whole genome shotgun (WGS) entry which is preliminary data.</text>
</comment>
<dbReference type="AlphaFoldDB" id="D0WIS2"/>
<dbReference type="Proteomes" id="UP000006001">
    <property type="component" value="Unassembled WGS sequence"/>
</dbReference>
<name>D0WIS2_SLAES</name>
<sequence>MTGRSSALTSAIEKHHLKLLEEFDAFCAERNIPYALAFHSAWDAEKFGGYHGGMYETSVHMTEEAFRRLQEAVLPEGRGIVGFSKRGHAAKYADMNAIAINFVDEPVEKLPVPGIAIAILNRSSDGSWTGSKPRKRRGSFVLPGTIFDELRRVKLDDGEFWAFADADAYLTALAGESWRTAKWPYFTPKSDIYLTFDTDTDPHRFMASPVVRRMLRWPNRVFRAKYRDWVREKYNPFYKKTLRYPLYLTRTENRFDLWETYYPLEADLVAMSKDPARAEEFETVLEPLVERMVYWNTQKLGLSVDDDLLDLCMPLLERRLGKEGAEKLVSRIPEAYRTSRIEDVLRERGVGHPLLETV</sequence>
<accession>D0WIS2</accession>
<keyword evidence="2" id="KW-1185">Reference proteome</keyword>
<organism evidence="1 2">
    <name type="scientific">Slackia exigua (strain ATCC 700122 / DSM 15923 / CIP 105133 / JCM 11022 / KCTC 5966 / S-7)</name>
    <dbReference type="NCBI Taxonomy" id="649764"/>
    <lineage>
        <taxon>Bacteria</taxon>
        <taxon>Bacillati</taxon>
        <taxon>Actinomycetota</taxon>
        <taxon>Coriobacteriia</taxon>
        <taxon>Eggerthellales</taxon>
        <taxon>Eggerthellaceae</taxon>
        <taxon>Slackia</taxon>
    </lineage>
</organism>
<dbReference type="HOGENOM" id="CLU_773623_0_0_11"/>
<evidence type="ECO:0000313" key="1">
    <source>
        <dbReference type="EMBL" id="EEZ60623.1"/>
    </source>
</evidence>
<dbReference type="EMBL" id="ACUX02000018">
    <property type="protein sequence ID" value="EEZ60623.1"/>
    <property type="molecule type" value="Genomic_DNA"/>
</dbReference>